<evidence type="ECO:0000313" key="1">
    <source>
        <dbReference type="EnsemblMetazoa" id="AMIN007455-PA"/>
    </source>
</evidence>
<dbReference type="Proteomes" id="UP000075920">
    <property type="component" value="Unassembled WGS sequence"/>
</dbReference>
<dbReference type="EnsemblMetazoa" id="AMIN007455-RA">
    <property type="protein sequence ID" value="AMIN007455-PA"/>
    <property type="gene ID" value="AMIN007455"/>
</dbReference>
<name>A0A182WAS7_9DIPT</name>
<evidence type="ECO:0000313" key="2">
    <source>
        <dbReference type="Proteomes" id="UP000075920"/>
    </source>
</evidence>
<dbReference type="AlphaFoldDB" id="A0A182WAS7"/>
<proteinExistence type="predicted"/>
<organism evidence="1 2">
    <name type="scientific">Anopheles minimus</name>
    <dbReference type="NCBI Taxonomy" id="112268"/>
    <lineage>
        <taxon>Eukaryota</taxon>
        <taxon>Metazoa</taxon>
        <taxon>Ecdysozoa</taxon>
        <taxon>Arthropoda</taxon>
        <taxon>Hexapoda</taxon>
        <taxon>Insecta</taxon>
        <taxon>Pterygota</taxon>
        <taxon>Neoptera</taxon>
        <taxon>Endopterygota</taxon>
        <taxon>Diptera</taxon>
        <taxon>Nematocera</taxon>
        <taxon>Culicoidea</taxon>
        <taxon>Culicidae</taxon>
        <taxon>Anophelinae</taxon>
        <taxon>Anopheles</taxon>
    </lineage>
</organism>
<reference evidence="2" key="1">
    <citation type="submission" date="2013-03" db="EMBL/GenBank/DDBJ databases">
        <title>The Genome Sequence of Anopheles minimus MINIMUS1.</title>
        <authorList>
            <consortium name="The Broad Institute Genomics Platform"/>
            <person name="Neafsey D.E."/>
            <person name="Walton C."/>
            <person name="Walker B."/>
            <person name="Young S.K."/>
            <person name="Zeng Q."/>
            <person name="Gargeya S."/>
            <person name="Fitzgerald M."/>
            <person name="Haas B."/>
            <person name="Abouelleil A."/>
            <person name="Allen A.W."/>
            <person name="Alvarado L."/>
            <person name="Arachchi H.M."/>
            <person name="Berlin A.M."/>
            <person name="Chapman S.B."/>
            <person name="Gainer-Dewar J."/>
            <person name="Goldberg J."/>
            <person name="Griggs A."/>
            <person name="Gujja S."/>
            <person name="Hansen M."/>
            <person name="Howarth C."/>
            <person name="Imamovic A."/>
            <person name="Ireland A."/>
            <person name="Larimer J."/>
            <person name="McCowan C."/>
            <person name="Murphy C."/>
            <person name="Pearson M."/>
            <person name="Poon T.W."/>
            <person name="Priest M."/>
            <person name="Roberts A."/>
            <person name="Saif S."/>
            <person name="Shea T."/>
            <person name="Sisk P."/>
            <person name="Sykes S."/>
            <person name="Wortman J."/>
            <person name="Nusbaum C."/>
            <person name="Birren B."/>
        </authorList>
    </citation>
    <scope>NUCLEOTIDE SEQUENCE [LARGE SCALE GENOMIC DNA]</scope>
    <source>
        <strain evidence="2">MINIMUS1</strain>
    </source>
</reference>
<keyword evidence="2" id="KW-1185">Reference proteome</keyword>
<accession>A0A182WAS7</accession>
<protein>
    <submittedName>
        <fullName evidence="1">Uncharacterized protein</fullName>
    </submittedName>
</protein>
<reference evidence="1" key="2">
    <citation type="submission" date="2020-05" db="UniProtKB">
        <authorList>
            <consortium name="EnsemblMetazoa"/>
        </authorList>
    </citation>
    <scope>IDENTIFICATION</scope>
    <source>
        <strain evidence="1">MINIMUS1</strain>
    </source>
</reference>
<dbReference type="VEuPathDB" id="VectorBase:AMIN007455"/>
<sequence length="94" mass="10618">MKRDTGGHTGYDCPTQFYRSGTYSLPYGAAYNKHISLRNSRSFDVGSSNDITDGNRLKFDSLGLISQNLFKDLFVRPLNGYTRYFITAKSIVYG</sequence>